<dbReference type="PANTHER" id="PTHR30037:SF4">
    <property type="entry name" value="DNA-3-METHYLADENINE GLYCOSYLASE I"/>
    <property type="match status" value="1"/>
</dbReference>
<feature type="binding site" evidence="1">
    <location>
        <position position="195"/>
    </location>
    <ligand>
        <name>Zn(2+)</name>
        <dbReference type="ChEBI" id="CHEBI:29105"/>
    </ligand>
</feature>
<comment type="caution">
    <text evidence="2">The sequence shown here is derived from an EMBL/GenBank/DDBJ whole genome shotgun (WGS) entry which is preliminary data.</text>
</comment>
<dbReference type="PANTHER" id="PTHR30037">
    <property type="entry name" value="DNA-3-METHYLADENINE GLYCOSYLASE 1"/>
    <property type="match status" value="1"/>
</dbReference>
<feature type="binding site" evidence="1">
    <location>
        <position position="24"/>
    </location>
    <ligand>
        <name>Zn(2+)</name>
        <dbReference type="ChEBI" id="CHEBI:29105"/>
    </ligand>
</feature>
<dbReference type="GO" id="GO:0006284">
    <property type="term" value="P:base-excision repair"/>
    <property type="evidence" value="ECO:0007669"/>
    <property type="project" value="InterPro"/>
</dbReference>
<dbReference type="InterPro" id="IPR052891">
    <property type="entry name" value="DNA-3mA_glycosylase"/>
</dbReference>
<feature type="binding site" evidence="1">
    <location>
        <position position="199"/>
    </location>
    <ligand>
        <name>Zn(2+)</name>
        <dbReference type="ChEBI" id="CHEBI:29105"/>
    </ligand>
</feature>
<dbReference type="EMBL" id="NVUS01000002">
    <property type="protein sequence ID" value="PCJ03460.1"/>
    <property type="molecule type" value="Genomic_DNA"/>
</dbReference>
<evidence type="ECO:0000313" key="2">
    <source>
        <dbReference type="EMBL" id="PCJ03460.1"/>
    </source>
</evidence>
<dbReference type="GO" id="GO:0008725">
    <property type="term" value="F:DNA-3-methyladenine glycosylase activity"/>
    <property type="evidence" value="ECO:0007669"/>
    <property type="project" value="InterPro"/>
</dbReference>
<dbReference type="InterPro" id="IPR011257">
    <property type="entry name" value="DNA_glycosylase"/>
</dbReference>
<evidence type="ECO:0000256" key="1">
    <source>
        <dbReference type="PIRSR" id="PIRSR605019-1"/>
    </source>
</evidence>
<dbReference type="SUPFAM" id="SSF48150">
    <property type="entry name" value="DNA-glycosylase"/>
    <property type="match status" value="1"/>
</dbReference>
<dbReference type="Gene3D" id="1.10.340.30">
    <property type="entry name" value="Hypothetical protein, domain 2"/>
    <property type="match status" value="1"/>
</dbReference>
<keyword evidence="1" id="KW-0479">Metal-binding</keyword>
<dbReference type="GO" id="GO:0046872">
    <property type="term" value="F:metal ion binding"/>
    <property type="evidence" value="ECO:0007669"/>
    <property type="project" value="UniProtKB-KW"/>
</dbReference>
<dbReference type="InterPro" id="IPR005019">
    <property type="entry name" value="Adenine_glyco"/>
</dbReference>
<sequence>MDPKLIRNRHSDDIIRIGDGLTRCSWPNEDDELYLAYHDNAWGVPEYDDQALFAKLILDGFQAGLSWIVILRKEEAFRTAFHNFDPHILATISDQELDAQMQNPGIVRNRSKIKSVKTNAQAYLKLHQEVGFANYWWQQVGNKPIDRQRKADEPYPTKSELSEAISKDLKKHGFKFVGPTIVYAFMEAVGLINNHVVTCHSHQKCRNQIKERA</sequence>
<gene>
    <name evidence="2" type="ORF">COB13_02215</name>
</gene>
<accession>A0A2A4Z9I7</accession>
<reference key="1">
    <citation type="submission" date="2017-08" db="EMBL/GenBank/DDBJ databases">
        <title>A dynamic microbial community with high functional redundancy inhabits the cold, oxic subseafloor aquifer.</title>
        <authorList>
            <person name="Tully B.J."/>
            <person name="Wheat C.G."/>
            <person name="Glazer B.T."/>
            <person name="Huber J.A."/>
        </authorList>
    </citation>
    <scope>NUCLEOTIDE SEQUENCE [LARGE SCALE GENOMIC DNA]</scope>
</reference>
<proteinExistence type="predicted"/>
<reference evidence="2" key="2">
    <citation type="journal article" date="2018" name="ISME J.">
        <title>A dynamic microbial community with high functional redundancy inhabits the cold, oxic subseafloor aquifer.</title>
        <authorList>
            <person name="Tully B.J."/>
            <person name="Wheat C.G."/>
            <person name="Glazer B.T."/>
            <person name="Huber J.A."/>
        </authorList>
    </citation>
    <scope>NUCLEOTIDE SEQUENCE</scope>
    <source>
        <strain evidence="2">NORP83</strain>
    </source>
</reference>
<name>A0A2A4Z9I7_9PROT</name>
<organism evidence="2">
    <name type="scientific">OCS116 cluster bacterium</name>
    <dbReference type="NCBI Taxonomy" id="2030921"/>
    <lineage>
        <taxon>Bacteria</taxon>
        <taxon>Pseudomonadati</taxon>
        <taxon>Pseudomonadota</taxon>
        <taxon>Alphaproteobacteria</taxon>
        <taxon>OCS116 cluster</taxon>
    </lineage>
</organism>
<feature type="binding site" evidence="1">
    <location>
        <position position="38"/>
    </location>
    <ligand>
        <name>Zn(2+)</name>
        <dbReference type="ChEBI" id="CHEBI:29105"/>
    </ligand>
</feature>
<keyword evidence="1" id="KW-0862">Zinc</keyword>
<protein>
    <submittedName>
        <fullName evidence="2">DNA-3-methyladenine glycosylase I</fullName>
    </submittedName>
</protein>
<dbReference type="Pfam" id="PF03352">
    <property type="entry name" value="Adenine_glyco"/>
    <property type="match status" value="1"/>
</dbReference>
<dbReference type="AlphaFoldDB" id="A0A2A4Z9I7"/>